<dbReference type="Proteomes" id="UP001282284">
    <property type="component" value="Unassembled WGS sequence"/>
</dbReference>
<keyword evidence="2" id="KW-1185">Reference proteome</keyword>
<comment type="caution">
    <text evidence="1">The sequence shown here is derived from an EMBL/GenBank/DDBJ whole genome shotgun (WGS) entry which is preliminary data.</text>
</comment>
<organism evidence="1 2">
    <name type="scientific">Sporosarcina saromensis</name>
    <dbReference type="NCBI Taxonomy" id="359365"/>
    <lineage>
        <taxon>Bacteria</taxon>
        <taxon>Bacillati</taxon>
        <taxon>Bacillota</taxon>
        <taxon>Bacilli</taxon>
        <taxon>Bacillales</taxon>
        <taxon>Caryophanaceae</taxon>
        <taxon>Sporosarcina</taxon>
    </lineage>
</organism>
<gene>
    <name evidence="1" type="ORF">QT711_11215</name>
</gene>
<sequence length="102" mass="11447">MIIVIYDDLRNIVSVIKNVSGPIVNGNDITWEDGSLTGVQLPFLLLDDMEITEITNEIIAMDRKSEFPFVDFKKENGVLKQENEMNSMAIMELAELIIMGGV</sequence>
<dbReference type="RefSeq" id="WP_317944304.1">
    <property type="nucleotide sequence ID" value="NZ_JAUBDI010000010.1"/>
</dbReference>
<accession>A0ABU4G9V9</accession>
<proteinExistence type="predicted"/>
<evidence type="ECO:0000313" key="1">
    <source>
        <dbReference type="EMBL" id="MDW0113757.1"/>
    </source>
</evidence>
<reference evidence="1 2" key="1">
    <citation type="submission" date="2023-06" db="EMBL/GenBank/DDBJ databases">
        <title>Sporosarcina sp. nov., isolated from Korean traditional fermented seafood 'Jeotgal'.</title>
        <authorList>
            <person name="Yang A.I."/>
            <person name="Shin N.-R."/>
        </authorList>
    </citation>
    <scope>NUCLEOTIDE SEQUENCE [LARGE SCALE GENOMIC DNA]</scope>
    <source>
        <strain evidence="1 2">KCTC13119</strain>
    </source>
</reference>
<dbReference type="EMBL" id="JAUBDI010000010">
    <property type="protein sequence ID" value="MDW0113757.1"/>
    <property type="molecule type" value="Genomic_DNA"/>
</dbReference>
<name>A0ABU4G9V9_9BACL</name>
<evidence type="ECO:0000313" key="2">
    <source>
        <dbReference type="Proteomes" id="UP001282284"/>
    </source>
</evidence>
<protein>
    <submittedName>
        <fullName evidence="1">Uncharacterized protein</fullName>
    </submittedName>
</protein>